<dbReference type="KEGG" id="vg:26519221"/>
<evidence type="ECO:0000313" key="1">
    <source>
        <dbReference type="EMBL" id="BAQ22758.1"/>
    </source>
</evidence>
<organism evidence="1 2">
    <name type="scientific">Edwardsiella phage PEi20</name>
    <dbReference type="NCBI Taxonomy" id="1608310"/>
    <lineage>
        <taxon>Viruses</taxon>
        <taxon>Duplodnaviria</taxon>
        <taxon>Heunggongvirae</taxon>
        <taxon>Uroviricota</taxon>
        <taxon>Caudoviricetes</taxon>
        <taxon>Pantevenvirales</taxon>
        <taxon>Straboviridae</taxon>
        <taxon>Tevenvirinae</taxon>
        <taxon>Kanagawavirus</taxon>
        <taxon>Kanagawavirus pei20</taxon>
    </lineage>
</organism>
<protein>
    <submittedName>
        <fullName evidence="1">Uncharacterized protein</fullName>
    </submittedName>
</protein>
<evidence type="ECO:0000313" key="2">
    <source>
        <dbReference type="Proteomes" id="UP000204657"/>
    </source>
</evidence>
<dbReference type="GeneID" id="26519221"/>
<reference evidence="1 2" key="1">
    <citation type="submission" date="2015-02" db="EMBL/GenBank/DDBJ databases">
        <title>Complete genome sequences of Edwardsiella bacteriophages, PEi20 and PEi26.</title>
        <authorList>
            <person name="Yasuike M."/>
            <person name="Nishiki I."/>
            <person name="Iwasaki Y."/>
            <person name="Nakamura Y."/>
            <person name="Fujiwara A."/>
            <person name="Hassan E.S."/>
            <person name="Mahmoud M.M."/>
            <person name="Kawato Y."/>
            <person name="Nagai S."/>
            <person name="Kobayashi T."/>
            <person name="Ototake M."/>
            <person name="Nakai T."/>
        </authorList>
    </citation>
    <scope>NUCLEOTIDE SEQUENCE [LARGE SCALE GENOMIC DNA]</scope>
</reference>
<proteinExistence type="predicted"/>
<sequence>MEIIERIAEHGGNHISVTRSIEYNNGHDNTLLTMDIHEGRAIGASFKFNGMSSFGGGQMKLDELSRFKQLLNSFPEL</sequence>
<keyword evidence="2" id="KW-1185">Reference proteome</keyword>
<dbReference type="EMBL" id="AP014714">
    <property type="protein sequence ID" value="BAQ22758.1"/>
    <property type="molecule type" value="Genomic_DNA"/>
</dbReference>
<accession>A0A0B6VNN4</accession>
<dbReference type="RefSeq" id="YP_009190266.1">
    <property type="nucleotide sequence ID" value="NC_028683.1"/>
</dbReference>
<dbReference type="Proteomes" id="UP000204657">
    <property type="component" value="Segment"/>
</dbReference>
<name>A0A0B6VNN4_9CAUD</name>
<dbReference type="OrthoDB" id="38174at10239"/>